<reference evidence="2 3" key="1">
    <citation type="submission" date="2020-09" db="EMBL/GenBank/DDBJ databases">
        <authorList>
            <person name="Ashkenazy H."/>
        </authorList>
    </citation>
    <scope>NUCLEOTIDE SEQUENCE [LARGE SCALE GENOMIC DNA]</scope>
    <source>
        <strain evidence="3">cv. Cdm-0</strain>
    </source>
</reference>
<gene>
    <name evidence="2" type="ORF">AT9943_LOCUS3031</name>
</gene>
<feature type="region of interest" description="Disordered" evidence="1">
    <location>
        <begin position="97"/>
        <end position="126"/>
    </location>
</feature>
<sequence length="172" mass="19831">MITDEVDCDDNLVDVIGQVVHVSDFPDSDCLSGNKKAKYCEEDDTLPEYFYLRKLLKMCIKPSEDIIMHERYNSDEDLCVEDVNHVEYDLDYQIDDNEQDGELDKGDDCVASSDDDTSDVSEDDYDLLDGYDECDDSEYAVESDEDFYEGKTTIMNMAIRMMRTMVIPNIVR</sequence>
<evidence type="ECO:0000313" key="2">
    <source>
        <dbReference type="EMBL" id="CAD5314607.1"/>
    </source>
</evidence>
<accession>A0A7G2E1I8</accession>
<dbReference type="AlphaFoldDB" id="A0A7G2E1I8"/>
<organism evidence="2 3">
    <name type="scientific">Arabidopsis thaliana</name>
    <name type="common">Mouse-ear cress</name>
    <dbReference type="NCBI Taxonomy" id="3702"/>
    <lineage>
        <taxon>Eukaryota</taxon>
        <taxon>Viridiplantae</taxon>
        <taxon>Streptophyta</taxon>
        <taxon>Embryophyta</taxon>
        <taxon>Tracheophyta</taxon>
        <taxon>Spermatophyta</taxon>
        <taxon>Magnoliopsida</taxon>
        <taxon>eudicotyledons</taxon>
        <taxon>Gunneridae</taxon>
        <taxon>Pentapetalae</taxon>
        <taxon>rosids</taxon>
        <taxon>malvids</taxon>
        <taxon>Brassicales</taxon>
        <taxon>Brassicaceae</taxon>
        <taxon>Camelineae</taxon>
        <taxon>Arabidopsis</taxon>
    </lineage>
</organism>
<feature type="compositionally biased region" description="Acidic residues" evidence="1">
    <location>
        <begin position="113"/>
        <end position="126"/>
    </location>
</feature>
<evidence type="ECO:0000256" key="1">
    <source>
        <dbReference type="SAM" id="MobiDB-lite"/>
    </source>
</evidence>
<dbReference type="EMBL" id="LR881466">
    <property type="protein sequence ID" value="CAD5314607.1"/>
    <property type="molecule type" value="Genomic_DNA"/>
</dbReference>
<protein>
    <submittedName>
        <fullName evidence="2">(thale cress) hypothetical protein</fullName>
    </submittedName>
</protein>
<proteinExistence type="predicted"/>
<evidence type="ECO:0000313" key="3">
    <source>
        <dbReference type="Proteomes" id="UP000516314"/>
    </source>
</evidence>
<name>A0A7G2E1I8_ARATH</name>
<dbReference type="Proteomes" id="UP000516314">
    <property type="component" value="Chromosome 1"/>
</dbReference>